<dbReference type="RefSeq" id="WP_119779855.1">
    <property type="nucleotide sequence ID" value="NZ_QYUK01000011.1"/>
</dbReference>
<sequence>MQRFVPAALAVVMALGSAPVSAATGSSDFNKKTDAPAKYKVPAPGAEANADLDAWQDQVAEIVDATLTFPLAGRLSRQGGTTGIRLVIDRSGKVDSATVEKPSGNEDIDDVTKRFFENLALPPLPASYGHEKLSFLYTIRYDFRD</sequence>
<keyword evidence="4" id="KW-0472">Membrane</keyword>
<evidence type="ECO:0000313" key="7">
    <source>
        <dbReference type="EMBL" id="RJF88886.1"/>
    </source>
</evidence>
<comment type="subcellular location">
    <subcellularLocation>
        <location evidence="1">Membrane</location>
        <topology evidence="1">Single-pass membrane protein</topology>
    </subcellularLocation>
</comment>
<evidence type="ECO:0000256" key="3">
    <source>
        <dbReference type="ARBA" id="ARBA00022989"/>
    </source>
</evidence>
<dbReference type="Pfam" id="PF13103">
    <property type="entry name" value="TonB_2"/>
    <property type="match status" value="1"/>
</dbReference>
<evidence type="ECO:0000256" key="1">
    <source>
        <dbReference type="ARBA" id="ARBA00004167"/>
    </source>
</evidence>
<proteinExistence type="predicted"/>
<keyword evidence="8" id="KW-1185">Reference proteome</keyword>
<gene>
    <name evidence="7" type="ORF">D3874_19465</name>
</gene>
<reference evidence="7 8" key="1">
    <citation type="submission" date="2018-09" db="EMBL/GenBank/DDBJ databases">
        <authorList>
            <person name="Zhu H."/>
        </authorList>
    </citation>
    <scope>NUCLEOTIDE SEQUENCE [LARGE SCALE GENOMIC DNA]</scope>
    <source>
        <strain evidence="7 8">K1W22B-8</strain>
    </source>
</reference>
<organism evidence="7 8">
    <name type="scientific">Oleomonas cavernae</name>
    <dbReference type="NCBI Taxonomy" id="2320859"/>
    <lineage>
        <taxon>Bacteria</taxon>
        <taxon>Pseudomonadati</taxon>
        <taxon>Pseudomonadota</taxon>
        <taxon>Alphaproteobacteria</taxon>
        <taxon>Acetobacterales</taxon>
        <taxon>Acetobacteraceae</taxon>
        <taxon>Oleomonas</taxon>
    </lineage>
</organism>
<dbReference type="Proteomes" id="UP000284605">
    <property type="component" value="Unassembled WGS sequence"/>
</dbReference>
<dbReference type="Gene3D" id="3.30.1150.10">
    <property type="match status" value="1"/>
</dbReference>
<evidence type="ECO:0000256" key="5">
    <source>
        <dbReference type="SAM" id="SignalP"/>
    </source>
</evidence>
<evidence type="ECO:0000259" key="6">
    <source>
        <dbReference type="PROSITE" id="PS52015"/>
    </source>
</evidence>
<feature type="chain" id="PRO_5019114393" evidence="5">
    <location>
        <begin position="23"/>
        <end position="145"/>
    </location>
</feature>
<keyword evidence="3" id="KW-1133">Transmembrane helix</keyword>
<accession>A0A418WFU3</accession>
<feature type="signal peptide" evidence="5">
    <location>
        <begin position="1"/>
        <end position="22"/>
    </location>
</feature>
<evidence type="ECO:0000256" key="4">
    <source>
        <dbReference type="ARBA" id="ARBA00023136"/>
    </source>
</evidence>
<name>A0A418WFU3_9PROT</name>
<dbReference type="OrthoDB" id="8481221at2"/>
<dbReference type="InterPro" id="IPR006260">
    <property type="entry name" value="TonB/TolA_C"/>
</dbReference>
<dbReference type="GO" id="GO:0016020">
    <property type="term" value="C:membrane"/>
    <property type="evidence" value="ECO:0007669"/>
    <property type="project" value="UniProtKB-SubCell"/>
</dbReference>
<feature type="domain" description="TonB C-terminal" evidence="6">
    <location>
        <begin position="54"/>
        <end position="145"/>
    </location>
</feature>
<evidence type="ECO:0000256" key="2">
    <source>
        <dbReference type="ARBA" id="ARBA00022692"/>
    </source>
</evidence>
<keyword evidence="5" id="KW-0732">Signal</keyword>
<dbReference type="SUPFAM" id="SSF74653">
    <property type="entry name" value="TolA/TonB C-terminal domain"/>
    <property type="match status" value="1"/>
</dbReference>
<protein>
    <submittedName>
        <fullName evidence="7">TonB family protein</fullName>
    </submittedName>
</protein>
<comment type="caution">
    <text evidence="7">The sequence shown here is derived from an EMBL/GenBank/DDBJ whole genome shotgun (WGS) entry which is preliminary data.</text>
</comment>
<dbReference type="GO" id="GO:0055085">
    <property type="term" value="P:transmembrane transport"/>
    <property type="evidence" value="ECO:0007669"/>
    <property type="project" value="InterPro"/>
</dbReference>
<keyword evidence="2" id="KW-0812">Transmembrane</keyword>
<evidence type="ECO:0000313" key="8">
    <source>
        <dbReference type="Proteomes" id="UP000284605"/>
    </source>
</evidence>
<dbReference type="EMBL" id="QYUK01000011">
    <property type="protein sequence ID" value="RJF88886.1"/>
    <property type="molecule type" value="Genomic_DNA"/>
</dbReference>
<dbReference type="NCBIfam" id="TIGR01352">
    <property type="entry name" value="tonB_Cterm"/>
    <property type="match status" value="1"/>
</dbReference>
<dbReference type="AlphaFoldDB" id="A0A418WFU3"/>
<dbReference type="PROSITE" id="PS52015">
    <property type="entry name" value="TONB_CTD"/>
    <property type="match status" value="1"/>
</dbReference>
<dbReference type="InterPro" id="IPR037682">
    <property type="entry name" value="TonB_C"/>
</dbReference>